<feature type="active site" description="Nucleophile" evidence="4">
    <location>
        <position position="64"/>
    </location>
</feature>
<dbReference type="GO" id="GO:0031119">
    <property type="term" value="P:tRNA pseudouridine synthesis"/>
    <property type="evidence" value="ECO:0007669"/>
    <property type="project" value="TreeGrafter"/>
</dbReference>
<dbReference type="GO" id="GO:0003723">
    <property type="term" value="F:RNA binding"/>
    <property type="evidence" value="ECO:0007669"/>
    <property type="project" value="InterPro"/>
</dbReference>
<sequence length="314" mass="36547">MRRYFIKFSYLGTNYRGLQKNAIPTQNVLMLDTDTIQGAIEAAFSTLIPKCIKWPKFSSSSRTDCGVHGLSNAAHIDIENIDDCFYEPTYALSSVNRFFNQSNHNIRILEFVPVTNDFNSRRLAKSRKYIYRILRAKDLNDHRIPVSEVQYCNHIRPTVFDTERIKRATQMFMGTKDFRTFSSKSISIKPIKYVRELDTLTLEEGHPFMPYDPLCKNFEYWNIVCSAQGFLYKQVRRIVSSLIALGSGVITERDIYIMLHVPGHHNWLPYLRLAPAQGLFLADVKYCQEEIEEYIIKYKLYGEHTVIPLDTNLV</sequence>
<reference evidence="9" key="1">
    <citation type="submission" date="2025-08" db="UniProtKB">
        <authorList>
            <consortium name="RefSeq"/>
        </authorList>
    </citation>
    <scope>IDENTIFICATION</scope>
    <source>
        <tissue evidence="9">Whole body</tissue>
    </source>
</reference>
<dbReference type="RefSeq" id="XP_017875639.1">
    <property type="nucleotide sequence ID" value="XM_018020150.2"/>
</dbReference>
<evidence type="ECO:0000256" key="2">
    <source>
        <dbReference type="ARBA" id="ARBA00022694"/>
    </source>
</evidence>
<dbReference type="InterPro" id="IPR020094">
    <property type="entry name" value="TruA/RsuA/RluB/E/F_N"/>
</dbReference>
<dbReference type="InterPro" id="IPR001406">
    <property type="entry name" value="PsdUridine_synth_TruA"/>
</dbReference>
<dbReference type="PANTHER" id="PTHR11142">
    <property type="entry name" value="PSEUDOURIDYLATE SYNTHASE"/>
    <property type="match status" value="1"/>
</dbReference>
<evidence type="ECO:0000259" key="7">
    <source>
        <dbReference type="Pfam" id="PF01416"/>
    </source>
</evidence>
<dbReference type="EC" id="5.4.99.12" evidence="6"/>
<name>A0AAJ7ISY3_9HYME</name>
<keyword evidence="8" id="KW-1185">Reference proteome</keyword>
<dbReference type="AlphaFoldDB" id="A0AAJ7ISY3"/>
<evidence type="ECO:0000256" key="3">
    <source>
        <dbReference type="ARBA" id="ARBA00023235"/>
    </source>
</evidence>
<dbReference type="GO" id="GO:0160147">
    <property type="term" value="F:tRNA pseudouridine(38-40) synthase activity"/>
    <property type="evidence" value="ECO:0007669"/>
    <property type="project" value="UniProtKB-EC"/>
</dbReference>
<evidence type="ECO:0000313" key="8">
    <source>
        <dbReference type="Proteomes" id="UP000694925"/>
    </source>
</evidence>
<dbReference type="SUPFAM" id="SSF55120">
    <property type="entry name" value="Pseudouridine synthase"/>
    <property type="match status" value="1"/>
</dbReference>
<keyword evidence="3 6" id="KW-0413">Isomerase</keyword>
<evidence type="ECO:0000256" key="1">
    <source>
        <dbReference type="ARBA" id="ARBA00009375"/>
    </source>
</evidence>
<accession>A0AAJ7ISY3</accession>
<protein>
    <recommendedName>
        <fullName evidence="6">tRNA pseudouridine synthase</fullName>
        <ecNumber evidence="6">5.4.99.12</ecNumber>
    </recommendedName>
</protein>
<dbReference type="PANTHER" id="PTHR11142:SF0">
    <property type="entry name" value="TRNA PSEUDOURIDINE SYNTHASE-LIKE 1"/>
    <property type="match status" value="1"/>
</dbReference>
<dbReference type="Proteomes" id="UP000694925">
    <property type="component" value="Unplaced"/>
</dbReference>
<dbReference type="GeneID" id="108622336"/>
<dbReference type="KEGG" id="ccal:108622336"/>
<evidence type="ECO:0000256" key="6">
    <source>
        <dbReference type="RuleBase" id="RU003792"/>
    </source>
</evidence>
<dbReference type="InterPro" id="IPR020095">
    <property type="entry name" value="PsdUridine_synth_TruA_C"/>
</dbReference>
<dbReference type="InterPro" id="IPR020097">
    <property type="entry name" value="PsdUridine_synth_TruA_a/b_dom"/>
</dbReference>
<keyword evidence="2 6" id="KW-0819">tRNA processing</keyword>
<dbReference type="PIRSF" id="PIRSF001430">
    <property type="entry name" value="tRNA_psdUrid_synth"/>
    <property type="match status" value="1"/>
</dbReference>
<feature type="binding site" evidence="5">
    <location>
        <position position="129"/>
    </location>
    <ligand>
        <name>substrate</name>
    </ligand>
</feature>
<dbReference type="Gene3D" id="3.30.70.580">
    <property type="entry name" value="Pseudouridine synthase I, catalytic domain, N-terminal subdomain"/>
    <property type="match status" value="1"/>
</dbReference>
<proteinExistence type="inferred from homology"/>
<dbReference type="Pfam" id="PF01416">
    <property type="entry name" value="PseudoU_synth_1"/>
    <property type="match status" value="1"/>
</dbReference>
<organism evidence="8 9">
    <name type="scientific">Ceratina calcarata</name>
    <dbReference type="NCBI Taxonomy" id="156304"/>
    <lineage>
        <taxon>Eukaryota</taxon>
        <taxon>Metazoa</taxon>
        <taxon>Ecdysozoa</taxon>
        <taxon>Arthropoda</taxon>
        <taxon>Hexapoda</taxon>
        <taxon>Insecta</taxon>
        <taxon>Pterygota</taxon>
        <taxon>Neoptera</taxon>
        <taxon>Endopterygota</taxon>
        <taxon>Hymenoptera</taxon>
        <taxon>Apocrita</taxon>
        <taxon>Aculeata</taxon>
        <taxon>Apoidea</taxon>
        <taxon>Anthophila</taxon>
        <taxon>Apidae</taxon>
        <taxon>Ceratina</taxon>
        <taxon>Zadontomerus</taxon>
    </lineage>
</organism>
<gene>
    <name evidence="9" type="primary">LOC108622336</name>
</gene>
<evidence type="ECO:0000313" key="9">
    <source>
        <dbReference type="RefSeq" id="XP_017875639.1"/>
    </source>
</evidence>
<evidence type="ECO:0000256" key="4">
    <source>
        <dbReference type="PIRSR" id="PIRSR001430-1"/>
    </source>
</evidence>
<feature type="domain" description="Pseudouridine synthase I TruA alpha/beta" evidence="7">
    <location>
        <begin position="168"/>
        <end position="286"/>
    </location>
</feature>
<dbReference type="InterPro" id="IPR020103">
    <property type="entry name" value="PsdUridine_synth_cat_dom_sf"/>
</dbReference>
<evidence type="ECO:0000256" key="5">
    <source>
        <dbReference type="PIRSR" id="PIRSR001430-2"/>
    </source>
</evidence>
<dbReference type="Gene3D" id="3.30.70.660">
    <property type="entry name" value="Pseudouridine synthase I, catalytic domain, C-terminal subdomain"/>
    <property type="match status" value="1"/>
</dbReference>
<comment type="similarity">
    <text evidence="1 6">Belongs to the tRNA pseudouridine synthase TruA family.</text>
</comment>
<comment type="catalytic activity">
    <reaction evidence="6">
        <text>uridine(38/39/40) in tRNA = pseudouridine(38/39/40) in tRNA</text>
        <dbReference type="Rhea" id="RHEA:22376"/>
        <dbReference type="Rhea" id="RHEA-COMP:10085"/>
        <dbReference type="Rhea" id="RHEA-COMP:10087"/>
        <dbReference type="ChEBI" id="CHEBI:65314"/>
        <dbReference type="ChEBI" id="CHEBI:65315"/>
        <dbReference type="EC" id="5.4.99.12"/>
    </reaction>
</comment>
<dbReference type="HAMAP" id="MF_00171">
    <property type="entry name" value="TruA"/>
    <property type="match status" value="1"/>
</dbReference>